<protein>
    <submittedName>
        <fullName evidence="1">Uncharacterized protein</fullName>
    </submittedName>
</protein>
<proteinExistence type="predicted"/>
<evidence type="ECO:0000313" key="2">
    <source>
        <dbReference type="Proteomes" id="UP001057375"/>
    </source>
</evidence>
<dbReference type="EMBL" id="BQXS01009020">
    <property type="protein sequence ID" value="GKT30723.1"/>
    <property type="molecule type" value="Genomic_DNA"/>
</dbReference>
<comment type="caution">
    <text evidence="1">The sequence shown here is derived from an EMBL/GenBank/DDBJ whole genome shotgun (WGS) entry which is preliminary data.</text>
</comment>
<dbReference type="Proteomes" id="UP001057375">
    <property type="component" value="Unassembled WGS sequence"/>
</dbReference>
<sequence length="110" mass="12530">MELPKLVLQQYCAHFRIIMHERECTFSECVQCFFYPLRLIFPPYLNATASDSDIVTLCLFGQICMANFGVVRRLTTSMKVSDAKSYLLHGACDWYTPLKTLLAAYCASNA</sequence>
<evidence type="ECO:0000313" key="1">
    <source>
        <dbReference type="EMBL" id="GKT30723.1"/>
    </source>
</evidence>
<accession>A0ABQ5KDT5</accession>
<gene>
    <name evidence="1" type="ORF">ADUPG1_005612</name>
</gene>
<name>A0ABQ5KDT5_9EUKA</name>
<reference evidence="1" key="1">
    <citation type="submission" date="2022-03" db="EMBL/GenBank/DDBJ databases">
        <title>Draft genome sequence of Aduncisulcus paluster, a free-living microaerophilic Fornicata.</title>
        <authorList>
            <person name="Yuyama I."/>
            <person name="Kume K."/>
            <person name="Tamura T."/>
            <person name="Inagaki Y."/>
            <person name="Hashimoto T."/>
        </authorList>
    </citation>
    <scope>NUCLEOTIDE SEQUENCE</scope>
    <source>
        <strain evidence="1">NY0171</strain>
    </source>
</reference>
<organism evidence="1 2">
    <name type="scientific">Aduncisulcus paluster</name>
    <dbReference type="NCBI Taxonomy" id="2918883"/>
    <lineage>
        <taxon>Eukaryota</taxon>
        <taxon>Metamonada</taxon>
        <taxon>Carpediemonas-like organisms</taxon>
        <taxon>Aduncisulcus</taxon>
    </lineage>
</organism>
<keyword evidence="2" id="KW-1185">Reference proteome</keyword>